<dbReference type="PANTHER" id="PTHR16943">
    <property type="entry name" value="2-METHYLCITRATE DEHYDRATASE-RELATED"/>
    <property type="match status" value="1"/>
</dbReference>
<dbReference type="Pfam" id="PF19305">
    <property type="entry name" value="MmgE_PrpD_C"/>
    <property type="match status" value="1"/>
</dbReference>
<dbReference type="PANTHER" id="PTHR16943:SF8">
    <property type="entry name" value="2-METHYLCITRATE DEHYDRATASE"/>
    <property type="match status" value="1"/>
</dbReference>
<comment type="similarity">
    <text evidence="1">Belongs to the PrpD family.</text>
</comment>
<evidence type="ECO:0000313" key="5">
    <source>
        <dbReference type="Proteomes" id="UP000324927"/>
    </source>
</evidence>
<feature type="domain" description="MmgE/PrpD N-terminal" evidence="2">
    <location>
        <begin position="5"/>
        <end position="241"/>
    </location>
</feature>
<dbReference type="InterPro" id="IPR036148">
    <property type="entry name" value="MmgE/PrpD_sf"/>
</dbReference>
<name>A0A5A9GKD9_AZOLI</name>
<dbReference type="RefSeq" id="WP_149232613.1">
    <property type="nucleotide sequence ID" value="NZ_JALJXJ010000010.1"/>
</dbReference>
<protein>
    <submittedName>
        <fullName evidence="4">MmgE/PrpD family protein</fullName>
    </submittedName>
</protein>
<reference evidence="4 5" key="1">
    <citation type="submission" date="2019-08" db="EMBL/GenBank/DDBJ databases">
        <authorList>
            <person name="Grouzdev D."/>
            <person name="Tikhonova E."/>
            <person name="Kravchenko I."/>
        </authorList>
    </citation>
    <scope>NUCLEOTIDE SEQUENCE [LARGE SCALE GENOMIC DNA]</scope>
    <source>
        <strain evidence="4 5">59b</strain>
    </source>
</reference>
<evidence type="ECO:0000259" key="2">
    <source>
        <dbReference type="Pfam" id="PF03972"/>
    </source>
</evidence>
<dbReference type="GO" id="GO:0016829">
    <property type="term" value="F:lyase activity"/>
    <property type="evidence" value="ECO:0007669"/>
    <property type="project" value="InterPro"/>
</dbReference>
<evidence type="ECO:0000256" key="1">
    <source>
        <dbReference type="ARBA" id="ARBA00006174"/>
    </source>
</evidence>
<dbReference type="SUPFAM" id="SSF103378">
    <property type="entry name" value="2-methylcitrate dehydratase PrpD"/>
    <property type="match status" value="1"/>
</dbReference>
<dbReference type="Gene3D" id="1.10.4100.10">
    <property type="entry name" value="2-methylcitrate dehydratase PrpD"/>
    <property type="match status" value="1"/>
</dbReference>
<evidence type="ECO:0000313" key="4">
    <source>
        <dbReference type="EMBL" id="KAA0594856.1"/>
    </source>
</evidence>
<dbReference type="InterPro" id="IPR045337">
    <property type="entry name" value="MmgE_PrpD_C"/>
</dbReference>
<organism evidence="4 5">
    <name type="scientific">Azospirillum lipoferum</name>
    <dbReference type="NCBI Taxonomy" id="193"/>
    <lineage>
        <taxon>Bacteria</taxon>
        <taxon>Pseudomonadati</taxon>
        <taxon>Pseudomonadota</taxon>
        <taxon>Alphaproteobacteria</taxon>
        <taxon>Rhodospirillales</taxon>
        <taxon>Azospirillaceae</taxon>
        <taxon>Azospirillum</taxon>
    </lineage>
</organism>
<dbReference type="Proteomes" id="UP000324927">
    <property type="component" value="Unassembled WGS sequence"/>
</dbReference>
<accession>A0A5A9GKD9</accession>
<dbReference type="InterPro" id="IPR042188">
    <property type="entry name" value="MmgE/PrpD_sf_2"/>
</dbReference>
<keyword evidence="5" id="KW-1185">Reference proteome</keyword>
<dbReference type="AlphaFoldDB" id="A0A5A9GKD9"/>
<dbReference type="EMBL" id="VTTN01000007">
    <property type="protein sequence ID" value="KAA0594856.1"/>
    <property type="molecule type" value="Genomic_DNA"/>
</dbReference>
<dbReference type="InterPro" id="IPR042183">
    <property type="entry name" value="MmgE/PrpD_sf_1"/>
</dbReference>
<dbReference type="InterPro" id="IPR005656">
    <property type="entry name" value="MmgE_PrpD"/>
</dbReference>
<dbReference type="Pfam" id="PF03972">
    <property type="entry name" value="MmgE_PrpD_N"/>
    <property type="match status" value="1"/>
</dbReference>
<proteinExistence type="inferred from homology"/>
<dbReference type="OrthoDB" id="5415580at2"/>
<feature type="domain" description="MmgE/PrpD C-terminal" evidence="3">
    <location>
        <begin position="267"/>
        <end position="428"/>
    </location>
</feature>
<sequence length="448" mass="46958">MDAVRELAAIAADWRRRPLEADVEWAARRAVLDWFATTLPGCVQPPATLLAGALASQRGTGRAWCYVDGRPGTVRHAALINAVASHTVEFDDIFRDGGYHPGSPTVAAALALAQDRGLPLETFHRALIAGYEVGCRVSLAIQPSHYAYWHTTATVGTIGAAVAGAVLLDCDEAAIGHAIGLASSFAGGHQQNLQGEGMAKAMHPGHAADAGLLAAFAAAAGVTAAAGALDGARGYAAATSASAGDWDAALEGVGQWTPITRTTVKNHGCCGHIFPALDGMRAIMEEEALSPDAVASIMVEGYAATAQMCDRPAPVSSQDARFSLQYCLAAQMLTGAVRLAAFEPNMLVRADIRALMQRIVVTEAPDLSAAYPRRRMARIAVRLRDGREINHTQLVRKGDPEAPLTDEEILRKYQELAGSVLDPEESGRLKGVVMTGGTLPGPIGFAGV</sequence>
<comment type="caution">
    <text evidence="4">The sequence shown here is derived from an EMBL/GenBank/DDBJ whole genome shotgun (WGS) entry which is preliminary data.</text>
</comment>
<dbReference type="Gene3D" id="3.30.1330.120">
    <property type="entry name" value="2-methylcitrate dehydratase PrpD"/>
    <property type="match status" value="1"/>
</dbReference>
<gene>
    <name evidence="4" type="ORF">FZ942_18800</name>
</gene>
<dbReference type="InterPro" id="IPR045336">
    <property type="entry name" value="MmgE_PrpD_N"/>
</dbReference>
<evidence type="ECO:0000259" key="3">
    <source>
        <dbReference type="Pfam" id="PF19305"/>
    </source>
</evidence>